<evidence type="ECO:0000256" key="1">
    <source>
        <dbReference type="ARBA" id="ARBA00008001"/>
    </source>
</evidence>
<dbReference type="InterPro" id="IPR000477">
    <property type="entry name" value="RT_dom"/>
</dbReference>
<gene>
    <name evidence="17" type="primary">LOC113514558</name>
</gene>
<dbReference type="EC" id="2.7.7.49" evidence="2 14"/>
<evidence type="ECO:0000313" key="16">
    <source>
        <dbReference type="Proteomes" id="UP001652740"/>
    </source>
</evidence>
<evidence type="ECO:0000256" key="7">
    <source>
        <dbReference type="ARBA" id="ARBA00022723"/>
    </source>
</evidence>
<dbReference type="CDD" id="cd01648">
    <property type="entry name" value="TERT"/>
    <property type="match status" value="1"/>
</dbReference>
<dbReference type="PANTHER" id="PTHR12066">
    <property type="entry name" value="TELOMERASE REVERSE TRANSCRIPTASE"/>
    <property type="match status" value="1"/>
</dbReference>
<dbReference type="PROSITE" id="PS50878">
    <property type="entry name" value="RT_POL"/>
    <property type="match status" value="1"/>
</dbReference>
<keyword evidence="11 14" id="KW-0539">Nucleus</keyword>
<keyword evidence="4 14" id="KW-0158">Chromosome</keyword>
<dbReference type="Gene3D" id="3.30.70.2630">
    <property type="match status" value="1"/>
</dbReference>
<comment type="subcellular location">
    <subcellularLocation>
        <location evidence="14">Nucleus</location>
    </subcellularLocation>
    <subcellularLocation>
        <location evidence="14">Chromosome</location>
        <location evidence="14">Telomere</location>
    </subcellularLocation>
</comment>
<sequence>MEGPICFSQYFVDKQNVRSFSNIIKSKLLKNEDMASFLLHLFEDDDVVKELSTNFLTMLTVLRLNLRNKSKQDFKHYFICEENITEVLHPVSKEDIYINCMKALKDIIPRIFYANCNNIKIFEKLTQTIIYNMKRQHINLEKHITKWDFTVGCWKSISEIVAKKVLRFLLMWIFQYVLSGMISLNFYVTTSKIDADENKLFFFRKREWQSFYDKKIANMILSKIIKRSESYCSGKMCKRSYSFTEKVRMKIIRKDIPKLHLVLKPNNNCRPIVRYKNNTLTTSEKYKMKDRLQFLKTLIGKYSKKTEIPFYNIYQKWVNLNKPKLYFVKADLSNAFGSINRQELVKILDERFSTLISNEKCLRSKEKIKQQYKDLIVELSKPILVRAGSTVFEWKAGLVQGYKYSPALSELYYTHKDELYFNEHLQKSKTEIHLFTRVVDDYLYITDSLIDAQSFLEALSKYKNINYEKTIVNFNHPTIKFSDEITFLGYTYDTKTIQVRRASNIYFGQICYKISFSQAIMNISKFLEQRIGQSSIQINSHIFNLHYNSEKAVWRHIFTTLCLSANKFCTILAILCEADEMKNYLVVYKKRITVRLCNAMIDMLLRNKPADIPFIYCINHFRYLSWKALNLCAQKTSKCNGLVPLINDEMAKANCIFGKWKDHACRIGSNGANLRPAVKEVCRRTDLRIIVKGFVTLPDGLQCYNRRKMMCGS</sequence>
<dbReference type="Proteomes" id="UP001652740">
    <property type="component" value="Unplaced"/>
</dbReference>
<evidence type="ECO:0000256" key="13">
    <source>
        <dbReference type="ARBA" id="ARBA00048173"/>
    </source>
</evidence>
<dbReference type="Gene3D" id="1.10.10.2210">
    <property type="match status" value="1"/>
</dbReference>
<evidence type="ECO:0000256" key="8">
    <source>
        <dbReference type="ARBA" id="ARBA00022842"/>
    </source>
</evidence>
<dbReference type="Gene3D" id="3.10.10.20">
    <property type="match status" value="1"/>
</dbReference>
<dbReference type="PANTHER" id="PTHR12066:SF0">
    <property type="entry name" value="TELOMERASE REVERSE TRANSCRIPTASE"/>
    <property type="match status" value="1"/>
</dbReference>
<evidence type="ECO:0000256" key="14">
    <source>
        <dbReference type="RuleBase" id="RU365061"/>
    </source>
</evidence>
<comment type="function">
    <text evidence="14">Telomerase is a ribonucleoprotein enzyme essential for the replication of chromosome termini in most eukaryotes. It elongates telomeres. It is a reverse transcriptase that adds simple sequence repeats to chromosome ends by copying a template sequence within the RNA component of the enzyme.</text>
</comment>
<evidence type="ECO:0000259" key="15">
    <source>
        <dbReference type="PROSITE" id="PS50878"/>
    </source>
</evidence>
<evidence type="ECO:0000256" key="5">
    <source>
        <dbReference type="ARBA" id="ARBA00022679"/>
    </source>
</evidence>
<keyword evidence="10 14" id="KW-0695">RNA-directed DNA polymerase</keyword>
<reference evidence="17" key="1">
    <citation type="submission" date="2025-08" db="UniProtKB">
        <authorList>
            <consortium name="RefSeq"/>
        </authorList>
    </citation>
    <scope>IDENTIFICATION</scope>
    <source>
        <tissue evidence="17">Whole larvae</tissue>
    </source>
</reference>
<dbReference type="GeneID" id="113514558"/>
<evidence type="ECO:0000313" key="17">
    <source>
        <dbReference type="RefSeq" id="XP_052752825.1"/>
    </source>
</evidence>
<evidence type="ECO:0000256" key="4">
    <source>
        <dbReference type="ARBA" id="ARBA00022454"/>
    </source>
</evidence>
<evidence type="ECO:0000256" key="10">
    <source>
        <dbReference type="ARBA" id="ARBA00022918"/>
    </source>
</evidence>
<feature type="domain" description="Reverse transcriptase" evidence="15">
    <location>
        <begin position="243"/>
        <end position="492"/>
    </location>
</feature>
<evidence type="ECO:0000256" key="11">
    <source>
        <dbReference type="ARBA" id="ARBA00023242"/>
    </source>
</evidence>
<dbReference type="InterPro" id="IPR043502">
    <property type="entry name" value="DNA/RNA_pol_sf"/>
</dbReference>
<comment type="catalytic activity">
    <reaction evidence="13 14">
        <text>DNA(n) + a 2'-deoxyribonucleoside 5'-triphosphate = DNA(n+1) + diphosphate</text>
        <dbReference type="Rhea" id="RHEA:22508"/>
        <dbReference type="Rhea" id="RHEA-COMP:17339"/>
        <dbReference type="Rhea" id="RHEA-COMP:17340"/>
        <dbReference type="ChEBI" id="CHEBI:33019"/>
        <dbReference type="ChEBI" id="CHEBI:61560"/>
        <dbReference type="ChEBI" id="CHEBI:173112"/>
        <dbReference type="EC" id="2.7.7.49"/>
    </reaction>
</comment>
<dbReference type="Pfam" id="PF12009">
    <property type="entry name" value="Telomerase_RBD"/>
    <property type="match status" value="1"/>
</dbReference>
<keyword evidence="9 14" id="KW-0779">Telomere</keyword>
<evidence type="ECO:0000256" key="3">
    <source>
        <dbReference type="ARBA" id="ARBA00016182"/>
    </source>
</evidence>
<keyword evidence="16" id="KW-1185">Reference proteome</keyword>
<dbReference type="SUPFAM" id="SSF56672">
    <property type="entry name" value="DNA/RNA polymerases"/>
    <property type="match status" value="1"/>
</dbReference>
<evidence type="ECO:0000256" key="6">
    <source>
        <dbReference type="ARBA" id="ARBA00022695"/>
    </source>
</evidence>
<dbReference type="InterPro" id="IPR021891">
    <property type="entry name" value="Telomerase_RBD"/>
</dbReference>
<evidence type="ECO:0000256" key="12">
    <source>
        <dbReference type="ARBA" id="ARBA00032044"/>
    </source>
</evidence>
<name>A0ABM3MN79_GALME</name>
<protein>
    <recommendedName>
        <fullName evidence="3 14">Telomerase reverse transcriptase</fullName>
        <ecNumber evidence="2 14">2.7.7.49</ecNumber>
    </recommendedName>
    <alternativeName>
        <fullName evidence="12 14">Telomerase catalytic subunit</fullName>
    </alternativeName>
</protein>
<dbReference type="RefSeq" id="XP_052752825.1">
    <property type="nucleotide sequence ID" value="XM_052896865.1"/>
</dbReference>
<accession>A0ABM3MN79</accession>
<keyword evidence="5 14" id="KW-0808">Transferase</keyword>
<dbReference type="InterPro" id="IPR003545">
    <property type="entry name" value="Telomerase_RT"/>
</dbReference>
<keyword evidence="7 14" id="KW-0479">Metal-binding</keyword>
<evidence type="ECO:0000256" key="9">
    <source>
        <dbReference type="ARBA" id="ARBA00022895"/>
    </source>
</evidence>
<proteinExistence type="inferred from homology"/>
<dbReference type="Gene3D" id="1.10.132.70">
    <property type="match status" value="1"/>
</dbReference>
<keyword evidence="6 14" id="KW-0548">Nucleotidyltransferase</keyword>
<organism evidence="16 17">
    <name type="scientific">Galleria mellonella</name>
    <name type="common">Greater wax moth</name>
    <dbReference type="NCBI Taxonomy" id="7137"/>
    <lineage>
        <taxon>Eukaryota</taxon>
        <taxon>Metazoa</taxon>
        <taxon>Ecdysozoa</taxon>
        <taxon>Arthropoda</taxon>
        <taxon>Hexapoda</taxon>
        <taxon>Insecta</taxon>
        <taxon>Pterygota</taxon>
        <taxon>Neoptera</taxon>
        <taxon>Endopterygota</taxon>
        <taxon>Lepidoptera</taxon>
        <taxon>Glossata</taxon>
        <taxon>Ditrysia</taxon>
        <taxon>Pyraloidea</taxon>
        <taxon>Pyralidae</taxon>
        <taxon>Galleriinae</taxon>
        <taxon>Galleria</taxon>
    </lineage>
</organism>
<keyword evidence="8 14" id="KW-0460">Magnesium</keyword>
<evidence type="ECO:0000256" key="2">
    <source>
        <dbReference type="ARBA" id="ARBA00012493"/>
    </source>
</evidence>
<dbReference type="SMART" id="SM00975">
    <property type="entry name" value="Telomerase_RBD"/>
    <property type="match status" value="1"/>
</dbReference>
<comment type="similarity">
    <text evidence="1 14">Belongs to the reverse transcriptase family. Telomerase subfamily.</text>
</comment>